<organism evidence="2 3">
    <name type="scientific">Zizania palustris</name>
    <name type="common">Northern wild rice</name>
    <dbReference type="NCBI Taxonomy" id="103762"/>
    <lineage>
        <taxon>Eukaryota</taxon>
        <taxon>Viridiplantae</taxon>
        <taxon>Streptophyta</taxon>
        <taxon>Embryophyta</taxon>
        <taxon>Tracheophyta</taxon>
        <taxon>Spermatophyta</taxon>
        <taxon>Magnoliopsida</taxon>
        <taxon>Liliopsida</taxon>
        <taxon>Poales</taxon>
        <taxon>Poaceae</taxon>
        <taxon>BOP clade</taxon>
        <taxon>Oryzoideae</taxon>
        <taxon>Oryzeae</taxon>
        <taxon>Zizaniinae</taxon>
        <taxon>Zizania</taxon>
    </lineage>
</organism>
<dbReference type="AlphaFoldDB" id="A0A8J5SWV3"/>
<gene>
    <name evidence="2" type="ORF">GUJ93_ZPchr0005g15031</name>
</gene>
<protein>
    <submittedName>
        <fullName evidence="2">Uncharacterized protein</fullName>
    </submittedName>
</protein>
<name>A0A8J5SWV3_ZIZPA</name>
<reference evidence="2" key="1">
    <citation type="journal article" date="2021" name="bioRxiv">
        <title>Whole Genome Assembly and Annotation of Northern Wild Rice, Zizania palustris L., Supports a Whole Genome Duplication in the Zizania Genus.</title>
        <authorList>
            <person name="Haas M."/>
            <person name="Kono T."/>
            <person name="Macchietto M."/>
            <person name="Millas R."/>
            <person name="McGilp L."/>
            <person name="Shao M."/>
            <person name="Duquette J."/>
            <person name="Hirsch C.N."/>
            <person name="Kimball J."/>
        </authorList>
    </citation>
    <scope>NUCLEOTIDE SEQUENCE</scope>
    <source>
        <tissue evidence="2">Fresh leaf tissue</tissue>
    </source>
</reference>
<feature type="compositionally biased region" description="Basic residues" evidence="1">
    <location>
        <begin position="22"/>
        <end position="32"/>
    </location>
</feature>
<keyword evidence="3" id="KW-1185">Reference proteome</keyword>
<sequence>MVARDNAITREYTRALTPRLRCSSRRPPRRRPPSVGRLPLGAAPPASPNPPGSIRPPASRLRALFIPPAVAAPLA</sequence>
<evidence type="ECO:0000313" key="3">
    <source>
        <dbReference type="Proteomes" id="UP000729402"/>
    </source>
</evidence>
<feature type="compositionally biased region" description="Pro residues" evidence="1">
    <location>
        <begin position="45"/>
        <end position="54"/>
    </location>
</feature>
<dbReference type="EMBL" id="JAAALK010000284">
    <property type="protein sequence ID" value="KAG8068380.1"/>
    <property type="molecule type" value="Genomic_DNA"/>
</dbReference>
<reference evidence="2" key="2">
    <citation type="submission" date="2021-02" db="EMBL/GenBank/DDBJ databases">
        <authorList>
            <person name="Kimball J.A."/>
            <person name="Haas M.W."/>
            <person name="Macchietto M."/>
            <person name="Kono T."/>
            <person name="Duquette J."/>
            <person name="Shao M."/>
        </authorList>
    </citation>
    <scope>NUCLEOTIDE SEQUENCE</scope>
    <source>
        <tissue evidence="2">Fresh leaf tissue</tissue>
    </source>
</reference>
<evidence type="ECO:0000313" key="2">
    <source>
        <dbReference type="EMBL" id="KAG8068380.1"/>
    </source>
</evidence>
<evidence type="ECO:0000256" key="1">
    <source>
        <dbReference type="SAM" id="MobiDB-lite"/>
    </source>
</evidence>
<accession>A0A8J5SWV3</accession>
<comment type="caution">
    <text evidence="2">The sequence shown here is derived from an EMBL/GenBank/DDBJ whole genome shotgun (WGS) entry which is preliminary data.</text>
</comment>
<proteinExistence type="predicted"/>
<dbReference type="Proteomes" id="UP000729402">
    <property type="component" value="Unassembled WGS sequence"/>
</dbReference>
<feature type="region of interest" description="Disordered" evidence="1">
    <location>
        <begin position="1"/>
        <end position="58"/>
    </location>
</feature>
<feature type="compositionally biased region" description="Low complexity" evidence="1">
    <location>
        <begin position="33"/>
        <end position="44"/>
    </location>
</feature>